<dbReference type="InterPro" id="IPR036423">
    <property type="entry name" value="SOD-like_Cu/Zn_dom_sf"/>
</dbReference>
<dbReference type="Proteomes" id="UP000766609">
    <property type="component" value="Unassembled WGS sequence"/>
</dbReference>
<comment type="caution">
    <text evidence="3">The sequence shown here is derived from an EMBL/GenBank/DDBJ whole genome shotgun (WGS) entry which is preliminary data.</text>
</comment>
<sequence length="528" mass="55659">MNYTRQLLGGLFILLISGLFFACNDDDEPMMPMPNPTGNATTYQLGPVSNPSISGTAEFVENDDNTVTINLQLSGTSTGGMHPAHIHFNTAAEGGDIALSLGMVDGSTGMASVTVDALDDGTPISYSGLLNFDGYINVHNSMQDLGTLLAQGDIGQNALTGESKVYQLGSVDVDGIMGKATFRERENGEALAQIMLENTPDGGMHPAHIHLNTAAEGGAIAFSFNPVDGTSGMSMTNVAELDNGDAFGYDDVLGFDGYINVHLSMDDLATIVAQGDIGQNELTGMTKTYMLGEKDVAGISGTATFSQRVNGETLGEIMLENTPDGGMHPAHIHLNTALEGGAIAFSFNPVDGTSGMSKTNIATLDDGTAITYEELMDFDGYINVHLSMEELATIVAQGDIGQNELTGESTTYNLREVDVPGISGTAEFKERANGSTLAIIMLENTPEDGMHPAHIHNNSAEMGGPIAFTFNPVDGASGMSMTNIMMLDDDTPITYEELLTYNGYINVHLSMEQLATIVAQGNIGSNSN</sequence>
<gene>
    <name evidence="3" type="ORF">KUV23_04410</name>
</gene>
<proteinExistence type="inferred from homology"/>
<dbReference type="PROSITE" id="PS51257">
    <property type="entry name" value="PROKAR_LIPOPROTEIN"/>
    <property type="match status" value="1"/>
</dbReference>
<dbReference type="SUPFAM" id="SSF49329">
    <property type="entry name" value="Cu,Zn superoxide dismutase-like"/>
    <property type="match status" value="4"/>
</dbReference>
<evidence type="ECO:0000256" key="1">
    <source>
        <dbReference type="ARBA" id="ARBA00010457"/>
    </source>
</evidence>
<keyword evidence="2" id="KW-0732">Signal</keyword>
<reference evidence="3 4" key="1">
    <citation type="submission" date="2021-06" db="EMBL/GenBank/DDBJ databases">
        <title>44 bacteria genomes isolated from Dapeng, Shenzhen.</title>
        <authorList>
            <person name="Zheng W."/>
            <person name="Yu S."/>
            <person name="Huang Y."/>
        </authorList>
    </citation>
    <scope>NUCLEOTIDE SEQUENCE [LARGE SCALE GENOMIC DNA]</scope>
    <source>
        <strain evidence="3 4">DP5N14-6</strain>
    </source>
</reference>
<dbReference type="RefSeq" id="WP_222583222.1">
    <property type="nucleotide sequence ID" value="NZ_JAHVHP010000001.1"/>
</dbReference>
<evidence type="ECO:0000313" key="4">
    <source>
        <dbReference type="Proteomes" id="UP000766609"/>
    </source>
</evidence>
<organism evidence="3 4">
    <name type="scientific">Algoriphagus marincola</name>
    <dbReference type="NCBI Taxonomy" id="264027"/>
    <lineage>
        <taxon>Bacteria</taxon>
        <taxon>Pseudomonadati</taxon>
        <taxon>Bacteroidota</taxon>
        <taxon>Cytophagia</taxon>
        <taxon>Cytophagales</taxon>
        <taxon>Cyclobacteriaceae</taxon>
        <taxon>Algoriphagus</taxon>
    </lineage>
</organism>
<feature type="chain" id="PRO_5046352470" evidence="2">
    <location>
        <begin position="23"/>
        <end position="528"/>
    </location>
</feature>
<name>A0ABS7N1J9_9BACT</name>
<evidence type="ECO:0000313" key="3">
    <source>
        <dbReference type="EMBL" id="MBY5950202.1"/>
    </source>
</evidence>
<keyword evidence="4" id="KW-1185">Reference proteome</keyword>
<feature type="signal peptide" evidence="2">
    <location>
        <begin position="1"/>
        <end position="22"/>
    </location>
</feature>
<accession>A0ABS7N1J9</accession>
<dbReference type="EMBL" id="JAHVHP010000001">
    <property type="protein sequence ID" value="MBY5950202.1"/>
    <property type="molecule type" value="Genomic_DNA"/>
</dbReference>
<comment type="similarity">
    <text evidence="1">Belongs to the Cu-Zn superoxide dismutase family.</text>
</comment>
<evidence type="ECO:0000256" key="2">
    <source>
        <dbReference type="SAM" id="SignalP"/>
    </source>
</evidence>
<protein>
    <submittedName>
        <fullName evidence="3">Superoxide dismutase family protein</fullName>
    </submittedName>
</protein>